<dbReference type="STRING" id="360411.AC812_04145"/>
<evidence type="ECO:0008006" key="6">
    <source>
        <dbReference type="Google" id="ProtNLM"/>
    </source>
</evidence>
<dbReference type="SUPFAM" id="SSF51735">
    <property type="entry name" value="NAD(P)-binding Rossmann-fold domains"/>
    <property type="match status" value="1"/>
</dbReference>
<dbReference type="Gene3D" id="3.40.50.720">
    <property type="entry name" value="NAD(P)-binding Rossmann-like Domain"/>
    <property type="match status" value="1"/>
</dbReference>
<dbReference type="Proteomes" id="UP000050514">
    <property type="component" value="Unassembled WGS sequence"/>
</dbReference>
<dbReference type="CDD" id="cd05242">
    <property type="entry name" value="SDR_a8"/>
    <property type="match status" value="1"/>
</dbReference>
<protein>
    <recommendedName>
        <fullName evidence="6">TIGR01777 family protein</fullName>
    </recommendedName>
</protein>
<dbReference type="PANTHER" id="PTHR11092:SF0">
    <property type="entry name" value="EPIMERASE FAMILY PROTEIN SDR39U1"/>
    <property type="match status" value="1"/>
</dbReference>
<dbReference type="AlphaFoldDB" id="A0A0P6X306"/>
<comment type="similarity">
    <text evidence="1">Belongs to the NAD(P)-dependent epimerase/dehydratase family. SDR39U1 subfamily.</text>
</comment>
<comment type="caution">
    <text evidence="4">The sequence shown here is derived from an EMBL/GenBank/DDBJ whole genome shotgun (WGS) entry which is preliminary data.</text>
</comment>
<dbReference type="RefSeq" id="WP_061914682.1">
    <property type="nucleotide sequence ID" value="NZ_DF967971.1"/>
</dbReference>
<evidence type="ECO:0000313" key="4">
    <source>
        <dbReference type="EMBL" id="KPL77165.1"/>
    </source>
</evidence>
<name>A0A0P6X306_9CHLR</name>
<dbReference type="OrthoDB" id="9801773at2"/>
<keyword evidence="5" id="KW-1185">Reference proteome</keyword>
<evidence type="ECO:0000256" key="1">
    <source>
        <dbReference type="ARBA" id="ARBA00009353"/>
    </source>
</evidence>
<accession>A0A0P6X306</accession>
<evidence type="ECO:0000313" key="5">
    <source>
        <dbReference type="Proteomes" id="UP000050514"/>
    </source>
</evidence>
<sequence length="303" mass="33122">MKILIAGGSGLIGSALARHYLEKGQEVYILSRRGSAAVLPAGAKGVEWDAQSAKGWGDLMNEMDVVINLTGENLGAGRWTEQRKQRFYTSRIQSGKALIEAMRQAVRKPGVLVQSSAVGYYGDGGEQVLDESSPPGKDFLAGLCVDWEDSTREAEFMGVRRIVLRTGVVLAEGAEVLNRLLLPFRLFVGGPLGSGKQWLPWIHMADVVGAVDFLVENPNLAGVFNLSAPQPVQNATFGKTLARILRRPYWLPVPAFALKLLLGEMSKLVLEGQRAIPKRLIEAGYPFRFSEHEAALRDLLVKV</sequence>
<dbReference type="PANTHER" id="PTHR11092">
    <property type="entry name" value="SUGAR NUCLEOTIDE EPIMERASE RELATED"/>
    <property type="match status" value="1"/>
</dbReference>
<organism evidence="4 5">
    <name type="scientific">Bellilinea caldifistulae</name>
    <dbReference type="NCBI Taxonomy" id="360411"/>
    <lineage>
        <taxon>Bacteria</taxon>
        <taxon>Bacillati</taxon>
        <taxon>Chloroflexota</taxon>
        <taxon>Anaerolineae</taxon>
        <taxon>Anaerolineales</taxon>
        <taxon>Anaerolineaceae</taxon>
        <taxon>Bellilinea</taxon>
    </lineage>
</organism>
<feature type="domain" description="DUF1731" evidence="3">
    <location>
        <begin position="253"/>
        <end position="299"/>
    </location>
</feature>
<evidence type="ECO:0000259" key="2">
    <source>
        <dbReference type="Pfam" id="PF01370"/>
    </source>
</evidence>
<dbReference type="EMBL" id="LGHJ01000010">
    <property type="protein sequence ID" value="KPL77165.1"/>
    <property type="molecule type" value="Genomic_DNA"/>
</dbReference>
<feature type="domain" description="NAD-dependent epimerase/dehydratase" evidence="2">
    <location>
        <begin position="3"/>
        <end position="220"/>
    </location>
</feature>
<dbReference type="InterPro" id="IPR036291">
    <property type="entry name" value="NAD(P)-bd_dom_sf"/>
</dbReference>
<dbReference type="Pfam" id="PF08338">
    <property type="entry name" value="DUF1731"/>
    <property type="match status" value="1"/>
</dbReference>
<dbReference type="InterPro" id="IPR013549">
    <property type="entry name" value="DUF1731"/>
</dbReference>
<evidence type="ECO:0000259" key="3">
    <source>
        <dbReference type="Pfam" id="PF08338"/>
    </source>
</evidence>
<gene>
    <name evidence="4" type="ORF">AC812_04145</name>
</gene>
<dbReference type="Pfam" id="PF01370">
    <property type="entry name" value="Epimerase"/>
    <property type="match status" value="1"/>
</dbReference>
<proteinExistence type="inferred from homology"/>
<reference evidence="4 5" key="1">
    <citation type="submission" date="2015-07" db="EMBL/GenBank/DDBJ databases">
        <title>Draft genome of Bellilinea caldifistulae DSM 17877.</title>
        <authorList>
            <person name="Hemp J."/>
            <person name="Ward L.M."/>
            <person name="Pace L.A."/>
            <person name="Fischer W.W."/>
        </authorList>
    </citation>
    <scope>NUCLEOTIDE SEQUENCE [LARGE SCALE GENOMIC DNA]</scope>
    <source>
        <strain evidence="4 5">GOMI-1</strain>
    </source>
</reference>
<dbReference type="NCBIfam" id="TIGR01777">
    <property type="entry name" value="yfcH"/>
    <property type="match status" value="1"/>
</dbReference>
<dbReference type="PATRIC" id="fig|360411.5.peg.3359"/>
<dbReference type="InterPro" id="IPR010099">
    <property type="entry name" value="SDR39U1"/>
</dbReference>
<dbReference type="InterPro" id="IPR001509">
    <property type="entry name" value="Epimerase_deHydtase"/>
</dbReference>